<dbReference type="Proteomes" id="UP000821837">
    <property type="component" value="Chromosome 8"/>
</dbReference>
<keyword evidence="1" id="KW-0812">Transmembrane</keyword>
<dbReference type="EMBL" id="JABSTV010001254">
    <property type="protein sequence ID" value="KAH7939832.1"/>
    <property type="molecule type" value="Genomic_DNA"/>
</dbReference>
<protein>
    <submittedName>
        <fullName evidence="2">Uncharacterized protein</fullName>
    </submittedName>
</protein>
<sequence length="112" mass="12143">MRPKDAQRFLENLGRRADELRPERTDSTEWEGDRPRCTMGTLMAVAVLALFSIGAIVIGKVMLDHAVSRRAFAVDTGQRGAALVAGNVTSPLFAVSVSGLNYSDFAIEGVFE</sequence>
<gene>
    <name evidence="2" type="ORF">HPB52_018010</name>
</gene>
<dbReference type="AlphaFoldDB" id="A0A9D4SR38"/>
<organism evidence="2 3">
    <name type="scientific">Rhipicephalus sanguineus</name>
    <name type="common">Brown dog tick</name>
    <name type="synonym">Ixodes sanguineus</name>
    <dbReference type="NCBI Taxonomy" id="34632"/>
    <lineage>
        <taxon>Eukaryota</taxon>
        <taxon>Metazoa</taxon>
        <taxon>Ecdysozoa</taxon>
        <taxon>Arthropoda</taxon>
        <taxon>Chelicerata</taxon>
        <taxon>Arachnida</taxon>
        <taxon>Acari</taxon>
        <taxon>Parasitiformes</taxon>
        <taxon>Ixodida</taxon>
        <taxon>Ixodoidea</taxon>
        <taxon>Ixodidae</taxon>
        <taxon>Rhipicephalinae</taxon>
        <taxon>Rhipicephalus</taxon>
        <taxon>Rhipicephalus</taxon>
    </lineage>
</organism>
<evidence type="ECO:0000313" key="2">
    <source>
        <dbReference type="EMBL" id="KAH7939832.1"/>
    </source>
</evidence>
<keyword evidence="1" id="KW-1133">Transmembrane helix</keyword>
<name>A0A9D4SR38_RHISA</name>
<keyword evidence="3" id="KW-1185">Reference proteome</keyword>
<evidence type="ECO:0000313" key="3">
    <source>
        <dbReference type="Proteomes" id="UP000821837"/>
    </source>
</evidence>
<keyword evidence="1" id="KW-0472">Membrane</keyword>
<feature type="transmembrane region" description="Helical" evidence="1">
    <location>
        <begin position="42"/>
        <end position="63"/>
    </location>
</feature>
<comment type="caution">
    <text evidence="2">The sequence shown here is derived from an EMBL/GenBank/DDBJ whole genome shotgun (WGS) entry which is preliminary data.</text>
</comment>
<reference evidence="2" key="2">
    <citation type="submission" date="2021-09" db="EMBL/GenBank/DDBJ databases">
        <authorList>
            <person name="Jia N."/>
            <person name="Wang J."/>
            <person name="Shi W."/>
            <person name="Du L."/>
            <person name="Sun Y."/>
            <person name="Zhan W."/>
            <person name="Jiang J."/>
            <person name="Wang Q."/>
            <person name="Zhang B."/>
            <person name="Ji P."/>
            <person name="Sakyi L.B."/>
            <person name="Cui X."/>
            <person name="Yuan T."/>
            <person name="Jiang B."/>
            <person name="Yang W."/>
            <person name="Lam T.T.-Y."/>
            <person name="Chang Q."/>
            <person name="Ding S."/>
            <person name="Wang X."/>
            <person name="Zhu J."/>
            <person name="Ruan X."/>
            <person name="Zhao L."/>
            <person name="Wei J."/>
            <person name="Que T."/>
            <person name="Du C."/>
            <person name="Cheng J."/>
            <person name="Dai P."/>
            <person name="Han X."/>
            <person name="Huang E."/>
            <person name="Gao Y."/>
            <person name="Liu J."/>
            <person name="Shao H."/>
            <person name="Ye R."/>
            <person name="Li L."/>
            <person name="Wei W."/>
            <person name="Wang X."/>
            <person name="Wang C."/>
            <person name="Huo Q."/>
            <person name="Li W."/>
            <person name="Guo W."/>
            <person name="Chen H."/>
            <person name="Chen S."/>
            <person name="Zhou L."/>
            <person name="Zhou L."/>
            <person name="Ni X."/>
            <person name="Tian J."/>
            <person name="Zhou Y."/>
            <person name="Sheng Y."/>
            <person name="Liu T."/>
            <person name="Pan Y."/>
            <person name="Xia L."/>
            <person name="Li J."/>
            <person name="Zhao F."/>
            <person name="Cao W."/>
        </authorList>
    </citation>
    <scope>NUCLEOTIDE SEQUENCE</scope>
    <source>
        <strain evidence="2">Rsan-2018</strain>
        <tissue evidence="2">Larvae</tissue>
    </source>
</reference>
<proteinExistence type="predicted"/>
<accession>A0A9D4SR38</accession>
<reference evidence="2" key="1">
    <citation type="journal article" date="2020" name="Cell">
        <title>Large-Scale Comparative Analyses of Tick Genomes Elucidate Their Genetic Diversity and Vector Capacities.</title>
        <authorList>
            <consortium name="Tick Genome and Microbiome Consortium (TIGMIC)"/>
            <person name="Jia N."/>
            <person name="Wang J."/>
            <person name="Shi W."/>
            <person name="Du L."/>
            <person name="Sun Y."/>
            <person name="Zhan W."/>
            <person name="Jiang J.F."/>
            <person name="Wang Q."/>
            <person name="Zhang B."/>
            <person name="Ji P."/>
            <person name="Bell-Sakyi L."/>
            <person name="Cui X.M."/>
            <person name="Yuan T.T."/>
            <person name="Jiang B.G."/>
            <person name="Yang W.F."/>
            <person name="Lam T.T."/>
            <person name="Chang Q.C."/>
            <person name="Ding S.J."/>
            <person name="Wang X.J."/>
            <person name="Zhu J.G."/>
            <person name="Ruan X.D."/>
            <person name="Zhao L."/>
            <person name="Wei J.T."/>
            <person name="Ye R.Z."/>
            <person name="Que T.C."/>
            <person name="Du C.H."/>
            <person name="Zhou Y.H."/>
            <person name="Cheng J.X."/>
            <person name="Dai P.F."/>
            <person name="Guo W.B."/>
            <person name="Han X.H."/>
            <person name="Huang E.J."/>
            <person name="Li L.F."/>
            <person name="Wei W."/>
            <person name="Gao Y.C."/>
            <person name="Liu J.Z."/>
            <person name="Shao H.Z."/>
            <person name="Wang X."/>
            <person name="Wang C.C."/>
            <person name="Yang T.C."/>
            <person name="Huo Q.B."/>
            <person name="Li W."/>
            <person name="Chen H.Y."/>
            <person name="Chen S.E."/>
            <person name="Zhou L.G."/>
            <person name="Ni X.B."/>
            <person name="Tian J.H."/>
            <person name="Sheng Y."/>
            <person name="Liu T."/>
            <person name="Pan Y.S."/>
            <person name="Xia L.Y."/>
            <person name="Li J."/>
            <person name="Zhao F."/>
            <person name="Cao W.C."/>
        </authorList>
    </citation>
    <scope>NUCLEOTIDE SEQUENCE</scope>
    <source>
        <strain evidence="2">Rsan-2018</strain>
    </source>
</reference>
<evidence type="ECO:0000256" key="1">
    <source>
        <dbReference type="SAM" id="Phobius"/>
    </source>
</evidence>